<keyword evidence="7" id="KW-1185">Reference proteome</keyword>
<reference evidence="6" key="1">
    <citation type="journal article" date="2023" name="Mol. Phylogenet. Evol.">
        <title>Genome-scale phylogeny and comparative genomics of the fungal order Sordariales.</title>
        <authorList>
            <person name="Hensen N."/>
            <person name="Bonometti L."/>
            <person name="Westerberg I."/>
            <person name="Brannstrom I.O."/>
            <person name="Guillou S."/>
            <person name="Cros-Aarteil S."/>
            <person name="Calhoun S."/>
            <person name="Haridas S."/>
            <person name="Kuo A."/>
            <person name="Mondo S."/>
            <person name="Pangilinan J."/>
            <person name="Riley R."/>
            <person name="LaButti K."/>
            <person name="Andreopoulos B."/>
            <person name="Lipzen A."/>
            <person name="Chen C."/>
            <person name="Yan M."/>
            <person name="Daum C."/>
            <person name="Ng V."/>
            <person name="Clum A."/>
            <person name="Steindorff A."/>
            <person name="Ohm R.A."/>
            <person name="Martin F."/>
            <person name="Silar P."/>
            <person name="Natvig D.O."/>
            <person name="Lalanne C."/>
            <person name="Gautier V."/>
            <person name="Ament-Velasquez S.L."/>
            <person name="Kruys A."/>
            <person name="Hutchinson M.I."/>
            <person name="Powell A.J."/>
            <person name="Barry K."/>
            <person name="Miller A.N."/>
            <person name="Grigoriev I.V."/>
            <person name="Debuchy R."/>
            <person name="Gladieux P."/>
            <person name="Hiltunen Thoren M."/>
            <person name="Johannesson H."/>
        </authorList>
    </citation>
    <scope>NUCLEOTIDE SEQUENCE</scope>
    <source>
        <strain evidence="6">CBS 757.83</strain>
    </source>
</reference>
<evidence type="ECO:0000313" key="6">
    <source>
        <dbReference type="EMBL" id="KAK4097080.1"/>
    </source>
</evidence>
<evidence type="ECO:0000256" key="2">
    <source>
        <dbReference type="ARBA" id="ARBA00022692"/>
    </source>
</evidence>
<evidence type="ECO:0000256" key="5">
    <source>
        <dbReference type="SAM" id="Phobius"/>
    </source>
</evidence>
<protein>
    <submittedName>
        <fullName evidence="6">Uncharacterized protein</fullName>
    </submittedName>
</protein>
<gene>
    <name evidence="6" type="ORF">N658DRAFT_479592</name>
</gene>
<organism evidence="6 7">
    <name type="scientific">Parathielavia hyrcaniae</name>
    <dbReference type="NCBI Taxonomy" id="113614"/>
    <lineage>
        <taxon>Eukaryota</taxon>
        <taxon>Fungi</taxon>
        <taxon>Dikarya</taxon>
        <taxon>Ascomycota</taxon>
        <taxon>Pezizomycotina</taxon>
        <taxon>Sordariomycetes</taxon>
        <taxon>Sordariomycetidae</taxon>
        <taxon>Sordariales</taxon>
        <taxon>Chaetomiaceae</taxon>
        <taxon>Parathielavia</taxon>
    </lineage>
</organism>
<keyword evidence="3 5" id="KW-1133">Transmembrane helix</keyword>
<sequence>MPALNDNEIHLVSLGTLAVKLEANWNRFLALTPETLIHPLLLLDSPNHSFRLTTYLPVCGALFTAGFALREVGAFNYGNVPVYLVSTLLVYMSPPILELANYHILGRTLYYVPYCSPIHPGRVLTTPGSLSAIVEGLNGLGLAVILSFYALAGLFHARCARRADVGHGRVRAVLVSLFLSKALILARTVYRTVEHFGAPMGGGTAGQWHDLSPVIRFEWFFWVFEAAPMLANVFLWNARHPRRYLPRSFRRYLAQDGDTELDGPGWADKRSLVMTLLDPFGFLIMCEKGRAGVLFWKGNGYDHLLRNGKGTGAGGRITVYSSF</sequence>
<dbReference type="GO" id="GO:0016020">
    <property type="term" value="C:membrane"/>
    <property type="evidence" value="ECO:0007669"/>
    <property type="project" value="UniProtKB-SubCell"/>
</dbReference>
<dbReference type="Proteomes" id="UP001305647">
    <property type="component" value="Unassembled WGS sequence"/>
</dbReference>
<feature type="transmembrane region" description="Helical" evidence="5">
    <location>
        <begin position="172"/>
        <end position="190"/>
    </location>
</feature>
<proteinExistence type="predicted"/>
<evidence type="ECO:0000256" key="1">
    <source>
        <dbReference type="ARBA" id="ARBA00004141"/>
    </source>
</evidence>
<evidence type="ECO:0000256" key="4">
    <source>
        <dbReference type="ARBA" id="ARBA00023136"/>
    </source>
</evidence>
<dbReference type="PANTHER" id="PTHR31465">
    <property type="entry name" value="PROTEIN RTA1-RELATED"/>
    <property type="match status" value="1"/>
</dbReference>
<dbReference type="PANTHER" id="PTHR31465:SF34">
    <property type="entry name" value="DOMAIN PROTEIN, PUTATIVE (AFU_ORTHOLOGUE AFUA_3G00480)-RELATED"/>
    <property type="match status" value="1"/>
</dbReference>
<name>A0AAN6PSD3_9PEZI</name>
<dbReference type="AlphaFoldDB" id="A0AAN6PSD3"/>
<feature type="transmembrane region" description="Helical" evidence="5">
    <location>
        <begin position="81"/>
        <end position="104"/>
    </location>
</feature>
<comment type="subcellular location">
    <subcellularLocation>
        <location evidence="1">Membrane</location>
        <topology evidence="1">Multi-pass membrane protein</topology>
    </subcellularLocation>
</comment>
<reference evidence="6" key="2">
    <citation type="submission" date="2023-05" db="EMBL/GenBank/DDBJ databases">
        <authorList>
            <consortium name="Lawrence Berkeley National Laboratory"/>
            <person name="Steindorff A."/>
            <person name="Hensen N."/>
            <person name="Bonometti L."/>
            <person name="Westerberg I."/>
            <person name="Brannstrom I.O."/>
            <person name="Guillou S."/>
            <person name="Cros-Aarteil S."/>
            <person name="Calhoun S."/>
            <person name="Haridas S."/>
            <person name="Kuo A."/>
            <person name="Mondo S."/>
            <person name="Pangilinan J."/>
            <person name="Riley R."/>
            <person name="Labutti K."/>
            <person name="Andreopoulos B."/>
            <person name="Lipzen A."/>
            <person name="Chen C."/>
            <person name="Yanf M."/>
            <person name="Daum C."/>
            <person name="Ng V."/>
            <person name="Clum A."/>
            <person name="Ohm R."/>
            <person name="Martin F."/>
            <person name="Silar P."/>
            <person name="Natvig D."/>
            <person name="Lalanne C."/>
            <person name="Gautier V."/>
            <person name="Ament-Velasquez S.L."/>
            <person name="Kruys A."/>
            <person name="Hutchinson M.I."/>
            <person name="Powell A.J."/>
            <person name="Barry K."/>
            <person name="Miller A.N."/>
            <person name="Grigoriev I.V."/>
            <person name="Debuchy R."/>
            <person name="Gladieux P."/>
            <person name="Thoren M.H."/>
            <person name="Johannesson H."/>
        </authorList>
    </citation>
    <scope>NUCLEOTIDE SEQUENCE</scope>
    <source>
        <strain evidence="6">CBS 757.83</strain>
    </source>
</reference>
<keyword evidence="2 5" id="KW-0812">Transmembrane</keyword>
<dbReference type="InterPro" id="IPR007568">
    <property type="entry name" value="RTA1"/>
</dbReference>
<comment type="caution">
    <text evidence="6">The sequence shown here is derived from an EMBL/GenBank/DDBJ whole genome shotgun (WGS) entry which is preliminary data.</text>
</comment>
<accession>A0AAN6PSD3</accession>
<feature type="transmembrane region" description="Helical" evidence="5">
    <location>
        <begin position="52"/>
        <end position="69"/>
    </location>
</feature>
<dbReference type="Pfam" id="PF04479">
    <property type="entry name" value="RTA1"/>
    <property type="match status" value="1"/>
</dbReference>
<evidence type="ECO:0000256" key="3">
    <source>
        <dbReference type="ARBA" id="ARBA00022989"/>
    </source>
</evidence>
<feature type="transmembrane region" description="Helical" evidence="5">
    <location>
        <begin position="219"/>
        <end position="238"/>
    </location>
</feature>
<dbReference type="EMBL" id="MU863686">
    <property type="protein sequence ID" value="KAK4097080.1"/>
    <property type="molecule type" value="Genomic_DNA"/>
</dbReference>
<feature type="transmembrane region" description="Helical" evidence="5">
    <location>
        <begin position="140"/>
        <end position="160"/>
    </location>
</feature>
<evidence type="ECO:0000313" key="7">
    <source>
        <dbReference type="Proteomes" id="UP001305647"/>
    </source>
</evidence>
<keyword evidence="4 5" id="KW-0472">Membrane</keyword>